<comment type="caution">
    <text evidence="1">The sequence shown here is derived from an EMBL/GenBank/DDBJ whole genome shotgun (WGS) entry which is preliminary data.</text>
</comment>
<dbReference type="OrthoDB" id="3181669at2759"/>
<accession>A0A9W8J666</accession>
<protein>
    <recommendedName>
        <fullName evidence="3">F-box domain-containing protein</fullName>
    </recommendedName>
</protein>
<evidence type="ECO:0000313" key="1">
    <source>
        <dbReference type="EMBL" id="KAJ2928920.1"/>
    </source>
</evidence>
<organism evidence="1 2">
    <name type="scientific">Candolleomyces eurysporus</name>
    <dbReference type="NCBI Taxonomy" id="2828524"/>
    <lineage>
        <taxon>Eukaryota</taxon>
        <taxon>Fungi</taxon>
        <taxon>Dikarya</taxon>
        <taxon>Basidiomycota</taxon>
        <taxon>Agaricomycotina</taxon>
        <taxon>Agaricomycetes</taxon>
        <taxon>Agaricomycetidae</taxon>
        <taxon>Agaricales</taxon>
        <taxon>Agaricineae</taxon>
        <taxon>Psathyrellaceae</taxon>
        <taxon>Candolleomyces</taxon>
    </lineage>
</organism>
<proteinExistence type="predicted"/>
<feature type="non-terminal residue" evidence="1">
    <location>
        <position position="1"/>
    </location>
</feature>
<reference evidence="1" key="1">
    <citation type="submission" date="2022-06" db="EMBL/GenBank/DDBJ databases">
        <title>Genome Sequence of Candolleomyces eurysporus.</title>
        <authorList>
            <person name="Buettner E."/>
        </authorList>
    </citation>
    <scope>NUCLEOTIDE SEQUENCE</scope>
    <source>
        <strain evidence="1">VTCC 930004</strain>
    </source>
</reference>
<evidence type="ECO:0008006" key="3">
    <source>
        <dbReference type="Google" id="ProtNLM"/>
    </source>
</evidence>
<dbReference type="AlphaFoldDB" id="A0A9W8J666"/>
<gene>
    <name evidence="1" type="ORF">H1R20_g8198</name>
</gene>
<evidence type="ECO:0000313" key="2">
    <source>
        <dbReference type="Proteomes" id="UP001140091"/>
    </source>
</evidence>
<dbReference type="Proteomes" id="UP001140091">
    <property type="component" value="Unassembled WGS sequence"/>
</dbReference>
<keyword evidence="2" id="KW-1185">Reference proteome</keyword>
<name>A0A9W8J666_9AGAR</name>
<dbReference type="EMBL" id="JANBPK010000919">
    <property type="protein sequence ID" value="KAJ2928920.1"/>
    <property type="molecule type" value="Genomic_DNA"/>
</dbReference>
<sequence>MAHAPREQVDQCAAQLDSKIGDLNTHQNKVADTSRLPPEILSDIFIVLRRIVVDENPYEPDMSWTRVTHVCRDVSHPSGRSLPIILPSLRTLELEDSTAEVHHFFSATQISKEAKANLKLNDLDSVSESLGPLFSALRASWILSLQDLDVDTNGSRLSAQPEILDLQIFEGSGRFGIKCWFKDNKLPTRFNEDNPPANLVILYNDVTIALLLMAIAHHLDLSSLRFLKISSYYTLEEDALTLFRSLTKLDTIAICDNHRNLSKFLEEFQKHGSDTIGPSFPALRSVHLHNIYFDAPGTLDDAGHALITALENREASHQIGQLTISKCINFSKAHWKDLCASSFSEDVDMKWDEDEDIRRYSDFDNYDCDDYDSDYGYGSD</sequence>